<evidence type="ECO:0000313" key="2">
    <source>
        <dbReference type="Proteomes" id="UP001334732"/>
    </source>
</evidence>
<dbReference type="RefSeq" id="WP_324779304.1">
    <property type="nucleotide sequence ID" value="NZ_CP141769.1"/>
</dbReference>
<gene>
    <name evidence="1" type="ORF">VA613_12290</name>
</gene>
<dbReference type="EMBL" id="CP141769">
    <property type="protein sequence ID" value="WRS38772.1"/>
    <property type="molecule type" value="Genomic_DNA"/>
</dbReference>
<name>A0ABZ1CKF7_9PROT</name>
<sequence length="77" mass="8648">MDTTLNEIVVHVDEPVDETLFAELERGIRQDRGVVSVGRHPGREHLMVVVYDADVARASTLLHTFQERGLHAQLIGM</sequence>
<organism evidence="1 2">
    <name type="scientific">Thiobacillus sedimenti</name>
    <dbReference type="NCBI Taxonomy" id="3110231"/>
    <lineage>
        <taxon>Bacteria</taxon>
        <taxon>Pseudomonadati</taxon>
        <taxon>Pseudomonadota</taxon>
        <taxon>Betaproteobacteria</taxon>
        <taxon>Nitrosomonadales</taxon>
        <taxon>Thiobacillaceae</taxon>
        <taxon>Thiobacillus</taxon>
    </lineage>
</organism>
<evidence type="ECO:0000313" key="1">
    <source>
        <dbReference type="EMBL" id="WRS38772.1"/>
    </source>
</evidence>
<proteinExistence type="predicted"/>
<reference evidence="1 2" key="1">
    <citation type="submission" date="2023-12" db="EMBL/GenBank/DDBJ databases">
        <title>Thiobacillus sedimentum sp. nov., a chemolithoautotrophic sulfur-oxidizing bacterium isolated from freshwater sediment.</title>
        <authorList>
            <person name="Luo J."/>
            <person name="Dai C."/>
        </authorList>
    </citation>
    <scope>NUCLEOTIDE SEQUENCE [LARGE SCALE GENOMIC DNA]</scope>
    <source>
        <strain evidence="1 2">SCUT-2</strain>
    </source>
</reference>
<keyword evidence="2" id="KW-1185">Reference proteome</keyword>
<evidence type="ECO:0008006" key="3">
    <source>
        <dbReference type="Google" id="ProtNLM"/>
    </source>
</evidence>
<protein>
    <recommendedName>
        <fullName evidence="3">ATP-binding protein</fullName>
    </recommendedName>
</protein>
<accession>A0ABZ1CKF7</accession>
<dbReference type="Proteomes" id="UP001334732">
    <property type="component" value="Chromosome"/>
</dbReference>